<keyword evidence="5 6" id="KW-0472">Membrane</keyword>
<feature type="transmembrane region" description="Helical" evidence="6">
    <location>
        <begin position="345"/>
        <end position="366"/>
    </location>
</feature>
<evidence type="ECO:0000256" key="1">
    <source>
        <dbReference type="ARBA" id="ARBA00004141"/>
    </source>
</evidence>
<comment type="similarity">
    <text evidence="2">Belongs to the purine-cytosine permease (2.A.39) family.</text>
</comment>
<feature type="transmembrane region" description="Helical" evidence="6">
    <location>
        <begin position="501"/>
        <end position="520"/>
    </location>
</feature>
<dbReference type="Gene3D" id="1.10.4160.10">
    <property type="entry name" value="Hydantoin permease"/>
    <property type="match status" value="1"/>
</dbReference>
<comment type="subcellular location">
    <subcellularLocation>
        <location evidence="1">Membrane</location>
        <topology evidence="1">Multi-pass membrane protein</topology>
    </subcellularLocation>
</comment>
<keyword evidence="4 6" id="KW-1133">Transmembrane helix</keyword>
<evidence type="ECO:0000256" key="5">
    <source>
        <dbReference type="ARBA" id="ARBA00023136"/>
    </source>
</evidence>
<keyword evidence="8" id="KW-1185">Reference proteome</keyword>
<evidence type="ECO:0000256" key="4">
    <source>
        <dbReference type="ARBA" id="ARBA00022989"/>
    </source>
</evidence>
<dbReference type="OrthoDB" id="2018619at2759"/>
<gene>
    <name evidence="7" type="ORF">BP5796_11267</name>
</gene>
<evidence type="ECO:0000256" key="3">
    <source>
        <dbReference type="ARBA" id="ARBA00022692"/>
    </source>
</evidence>
<dbReference type="AlphaFoldDB" id="A0A3D8QHU2"/>
<dbReference type="InterPro" id="IPR045225">
    <property type="entry name" value="Uracil/uridine/allantoin_perm"/>
</dbReference>
<organism evidence="7 8">
    <name type="scientific">Coleophoma crateriformis</name>
    <dbReference type="NCBI Taxonomy" id="565419"/>
    <lineage>
        <taxon>Eukaryota</taxon>
        <taxon>Fungi</taxon>
        <taxon>Dikarya</taxon>
        <taxon>Ascomycota</taxon>
        <taxon>Pezizomycotina</taxon>
        <taxon>Leotiomycetes</taxon>
        <taxon>Helotiales</taxon>
        <taxon>Dermateaceae</taxon>
        <taxon>Coleophoma</taxon>
    </lineage>
</organism>
<dbReference type="PANTHER" id="PTHR30618">
    <property type="entry name" value="NCS1 FAMILY PURINE/PYRIMIDINE TRANSPORTER"/>
    <property type="match status" value="1"/>
</dbReference>
<evidence type="ECO:0000313" key="8">
    <source>
        <dbReference type="Proteomes" id="UP000256328"/>
    </source>
</evidence>
<dbReference type="GO" id="GO:0005886">
    <property type="term" value="C:plasma membrane"/>
    <property type="evidence" value="ECO:0007669"/>
    <property type="project" value="TreeGrafter"/>
</dbReference>
<feature type="transmembrane region" description="Helical" evidence="6">
    <location>
        <begin position="261"/>
        <end position="281"/>
    </location>
</feature>
<feature type="transmembrane region" description="Helical" evidence="6">
    <location>
        <begin position="191"/>
        <end position="212"/>
    </location>
</feature>
<feature type="transmembrane region" description="Helical" evidence="6">
    <location>
        <begin position="136"/>
        <end position="158"/>
    </location>
</feature>
<accession>A0A3D8QHU2</accession>
<comment type="caution">
    <text evidence="7">The sequence shown here is derived from an EMBL/GenBank/DDBJ whole genome shotgun (WGS) entry which is preliminary data.</text>
</comment>
<dbReference type="Pfam" id="PF02133">
    <property type="entry name" value="Transp_cyt_pur"/>
    <property type="match status" value="1"/>
</dbReference>
<dbReference type="FunFam" id="1.10.4160.10:FF:000001">
    <property type="entry name" value="Uracil permease, putative"/>
    <property type="match status" value="1"/>
</dbReference>
<feature type="transmembrane region" description="Helical" evidence="6">
    <location>
        <begin position="387"/>
        <end position="407"/>
    </location>
</feature>
<feature type="transmembrane region" description="Helical" evidence="6">
    <location>
        <begin position="98"/>
        <end position="124"/>
    </location>
</feature>
<evidence type="ECO:0000256" key="2">
    <source>
        <dbReference type="ARBA" id="ARBA00008974"/>
    </source>
</evidence>
<dbReference type="NCBIfam" id="TIGR00800">
    <property type="entry name" value="ncs1"/>
    <property type="match status" value="1"/>
</dbReference>
<dbReference type="EMBL" id="PDLN01000018">
    <property type="protein sequence ID" value="RDW61375.1"/>
    <property type="molecule type" value="Genomic_DNA"/>
</dbReference>
<feature type="transmembrane region" description="Helical" evidence="6">
    <location>
        <begin position="419"/>
        <end position="437"/>
    </location>
</feature>
<keyword evidence="3 6" id="KW-0812">Transmembrane</keyword>
<evidence type="ECO:0000256" key="6">
    <source>
        <dbReference type="SAM" id="Phobius"/>
    </source>
</evidence>
<proteinExistence type="inferred from homology"/>
<dbReference type="CDD" id="cd11482">
    <property type="entry name" value="SLC-NCS1sbd_NRT1-like"/>
    <property type="match status" value="1"/>
</dbReference>
<protein>
    <submittedName>
        <fullName evidence="7">NCS1 nucleoside transporter family protein-3</fullName>
    </submittedName>
</protein>
<sequence length="541" mass="60238">MSKEHTTYESEPVGISTGYSHENNSLWTKFKGRATLQVNDSRMAPGSRFSNSDLDPVEPEFQTWRTYNFVMYWISDAFAVSNWRIGSSLIAIGLSWKLALVAVVIGNFMTALVVTYNGLIGARLHIPFTIQARSAFGFYFAYVMIILRIIISIFWYGIGTYTGAECIQSMIYAIWPQFRNIPNKLPESANITTGFMICYLIFWIVCLPFHYIPAHQVRWFFTFKGIVTPIAGFAIIGWIVRSTGGGNALFVQGNSVSGAKLGWSVMQGIYAMVGNFATLGVNMNDFARYSKKPNSPYVQLIVIPIVFVVMMLFGIIGANGSKILYGELLWDPLQIINNWTSKGGRAGAFFCASAFLIASIGVNISADSISVAIDLSALFPRYVNIRRGQYICAILGAWAMTPWNILVSADSLINFMDGYTIWLAPISGILIADYWIVHKQVVSVPEMYQPDGIYAYNRWGTNWRAAVSFFVGFAPLLPGFAQSVNSKLNVPEGAINFYALGYFYGFFVGGGLHVLLSKLFPPKETMLHKHGVGVHRDDYEA</sequence>
<evidence type="ECO:0000313" key="7">
    <source>
        <dbReference type="EMBL" id="RDW61375.1"/>
    </source>
</evidence>
<dbReference type="GO" id="GO:0015205">
    <property type="term" value="F:nucleobase transmembrane transporter activity"/>
    <property type="evidence" value="ECO:0007669"/>
    <property type="project" value="TreeGrafter"/>
</dbReference>
<dbReference type="InterPro" id="IPR001248">
    <property type="entry name" value="Pur-cyt_permease"/>
</dbReference>
<feature type="transmembrane region" description="Helical" evidence="6">
    <location>
        <begin position="219"/>
        <end position="241"/>
    </location>
</feature>
<feature type="transmembrane region" description="Helical" evidence="6">
    <location>
        <begin position="301"/>
        <end position="325"/>
    </location>
</feature>
<reference evidence="7 8" key="1">
    <citation type="journal article" date="2018" name="IMA Fungus">
        <title>IMA Genome-F 9: Draft genome sequence of Annulohypoxylon stygium, Aspergillus mulundensis, Berkeleyomyces basicola (syn. Thielaviopsis basicola), Ceratocystis smalleyi, two Cercospora beticola strains, Coleophoma cylindrospora, Fusarium fracticaudum, Phialophora cf. hyalina, and Morchella septimelata.</title>
        <authorList>
            <person name="Wingfield B.D."/>
            <person name="Bills G.F."/>
            <person name="Dong Y."/>
            <person name="Huang W."/>
            <person name="Nel W.J."/>
            <person name="Swalarsk-Parry B.S."/>
            <person name="Vaghefi N."/>
            <person name="Wilken P.M."/>
            <person name="An Z."/>
            <person name="de Beer Z.W."/>
            <person name="De Vos L."/>
            <person name="Chen L."/>
            <person name="Duong T.A."/>
            <person name="Gao Y."/>
            <person name="Hammerbacher A."/>
            <person name="Kikkert J.R."/>
            <person name="Li Y."/>
            <person name="Li H."/>
            <person name="Li K."/>
            <person name="Li Q."/>
            <person name="Liu X."/>
            <person name="Ma X."/>
            <person name="Naidoo K."/>
            <person name="Pethybridge S.J."/>
            <person name="Sun J."/>
            <person name="Steenkamp E.T."/>
            <person name="van der Nest M.A."/>
            <person name="van Wyk S."/>
            <person name="Wingfield M.J."/>
            <person name="Xiong C."/>
            <person name="Yue Q."/>
            <person name="Zhang X."/>
        </authorList>
    </citation>
    <scope>NUCLEOTIDE SEQUENCE [LARGE SCALE GENOMIC DNA]</scope>
    <source>
        <strain evidence="7 8">BP5796</strain>
    </source>
</reference>
<name>A0A3D8QHU2_9HELO</name>
<dbReference type="Proteomes" id="UP000256328">
    <property type="component" value="Unassembled WGS sequence"/>
</dbReference>
<dbReference type="PANTHER" id="PTHR30618:SF0">
    <property type="entry name" value="PURINE-URACIL PERMEASE NCS1"/>
    <property type="match status" value="1"/>
</dbReference>
<feature type="transmembrane region" description="Helical" evidence="6">
    <location>
        <begin position="463"/>
        <end position="481"/>
    </location>
</feature>
<dbReference type="InterPro" id="IPR012681">
    <property type="entry name" value="NCS1"/>
</dbReference>